<comment type="caution">
    <text evidence="1">The sequence shown here is derived from an EMBL/GenBank/DDBJ whole genome shotgun (WGS) entry which is preliminary data.</text>
</comment>
<sequence>MQIIPIKEVCRRVGLCRTTVWQLIRDGKFPKLVRLTEKRKGFVDEEIDDWISARIAERDAEAA</sequence>
<name>A0AB36QZW1_9HYPH</name>
<dbReference type="RefSeq" id="WP_095489639.1">
    <property type="nucleotide sequence ID" value="NZ_CP088151.1"/>
</dbReference>
<dbReference type="Pfam" id="PF05930">
    <property type="entry name" value="Phage_AlpA"/>
    <property type="match status" value="1"/>
</dbReference>
<gene>
    <name evidence="1" type="ORF">CIT25_35055</name>
</gene>
<dbReference type="Gene3D" id="1.10.238.160">
    <property type="match status" value="1"/>
</dbReference>
<organism evidence="1 2">
    <name type="scientific">Mesorhizobium mediterraneum</name>
    <dbReference type="NCBI Taxonomy" id="43617"/>
    <lineage>
        <taxon>Bacteria</taxon>
        <taxon>Pseudomonadati</taxon>
        <taxon>Pseudomonadota</taxon>
        <taxon>Alphaproteobacteria</taxon>
        <taxon>Hyphomicrobiales</taxon>
        <taxon>Phyllobacteriaceae</taxon>
        <taxon>Mesorhizobium</taxon>
    </lineage>
</organism>
<dbReference type="EMBL" id="NPKI01000051">
    <property type="protein sequence ID" value="PAP97807.1"/>
    <property type="molecule type" value="Genomic_DNA"/>
</dbReference>
<dbReference type="Proteomes" id="UP000216215">
    <property type="component" value="Unassembled WGS sequence"/>
</dbReference>
<keyword evidence="2" id="KW-1185">Reference proteome</keyword>
<proteinExistence type="predicted"/>
<dbReference type="InterPro" id="IPR010260">
    <property type="entry name" value="AlpA"/>
</dbReference>
<dbReference type="AlphaFoldDB" id="A0AB36QZW1"/>
<evidence type="ECO:0000313" key="2">
    <source>
        <dbReference type="Proteomes" id="UP000216215"/>
    </source>
</evidence>
<protein>
    <recommendedName>
        <fullName evidence="3">AlpA family transcriptional regulator</fullName>
    </recommendedName>
</protein>
<reference evidence="2" key="1">
    <citation type="submission" date="2017-08" db="EMBL/GenBank/DDBJ databases">
        <title>Mesorhizobium wenxinae sp. nov., a novel rhizobial species isolated from root nodules of chickpea (Cicer arietinum L.).</title>
        <authorList>
            <person name="Zhang J."/>
        </authorList>
    </citation>
    <scope>NUCLEOTIDE SEQUENCE [LARGE SCALE GENOMIC DNA]</scope>
    <source>
        <strain evidence="2">USDA 3392</strain>
    </source>
</reference>
<evidence type="ECO:0008006" key="3">
    <source>
        <dbReference type="Google" id="ProtNLM"/>
    </source>
</evidence>
<evidence type="ECO:0000313" key="1">
    <source>
        <dbReference type="EMBL" id="PAP97807.1"/>
    </source>
</evidence>
<accession>A0AB36QZW1</accession>